<dbReference type="EMBL" id="AZGF01000048">
    <property type="protein sequence ID" value="KRM09267.1"/>
    <property type="molecule type" value="Genomic_DNA"/>
</dbReference>
<reference evidence="5 6" key="1">
    <citation type="journal article" date="2015" name="Genome Announc.">
        <title>Expanding the biotechnology potential of lactobacilli through comparative genomics of 213 strains and associated genera.</title>
        <authorList>
            <person name="Sun Z."/>
            <person name="Harris H.M."/>
            <person name="McCann A."/>
            <person name="Guo C."/>
            <person name="Argimon S."/>
            <person name="Zhang W."/>
            <person name="Yang X."/>
            <person name="Jeffery I.B."/>
            <person name="Cooney J.C."/>
            <person name="Kagawa T.F."/>
            <person name="Liu W."/>
            <person name="Song Y."/>
            <person name="Salvetti E."/>
            <person name="Wrobel A."/>
            <person name="Rasinkangas P."/>
            <person name="Parkhill J."/>
            <person name="Rea M.C."/>
            <person name="O'Sullivan O."/>
            <person name="Ritari J."/>
            <person name="Douillard F.P."/>
            <person name="Paul Ross R."/>
            <person name="Yang R."/>
            <person name="Briner A.E."/>
            <person name="Felis G.E."/>
            <person name="de Vos W.M."/>
            <person name="Barrangou R."/>
            <person name="Klaenhammer T.R."/>
            <person name="Caufield P.W."/>
            <person name="Cui Y."/>
            <person name="Zhang H."/>
            <person name="O'Toole P.W."/>
        </authorList>
    </citation>
    <scope>NUCLEOTIDE SEQUENCE [LARGE SCALE GENOMIC DNA]</scope>
    <source>
        <strain evidence="5 6">DSM 5007</strain>
    </source>
</reference>
<dbReference type="OrthoDB" id="9793179at2"/>
<dbReference type="InterPro" id="IPR011240">
    <property type="entry name" value="Pesterase_YunD"/>
</dbReference>
<dbReference type="GO" id="GO:0000166">
    <property type="term" value="F:nucleotide binding"/>
    <property type="evidence" value="ECO:0007669"/>
    <property type="project" value="UniProtKB-KW"/>
</dbReference>
<dbReference type="PIRSF" id="PIRSF036361">
    <property type="entry name" value="YunD"/>
    <property type="match status" value="1"/>
</dbReference>
<gene>
    <name evidence="5" type="ORF">FD16_GL001891</name>
</gene>
<sequence length="464" mass="52499">MVEKITILHTNDMHSHFENWPKIRRYLLSQKEALTDENTSVLTFDIGDAMDRVHPLSEATDGKANVQMLNEIHYDGVTIGNNEGLGNTKSQLNDLYQQANFDVILGNLLDQTNRQIPSFAEEYKIITTKQGTRVAVLGLTAPFVLTYPLEGWHPISVFKAIPYLLKKIEGQYDVLILLSHLGLSVDEQIATRYSEFDVIIGSHTHHLLEHGKRVKGSLLAAAGKYGQYIGKIDLELSKHNVITSQARVTMTKQLPENAGDHEEISGYLEQGESLLKKQKIAKIPNDLSVDFENNTHLVHVGLKAIQEAAGTKASLLNTGLFLTGINAGIVDRNQMHEMLPHAMHVMKVTLSGENLIRLVREVEKNRNFLRRFPLKGMGFRGKIFGEIFYDGIEYDPVNQQVFFDGKPVDVFKRYSIASLDHYLFIPFFPTIEIAGDNELMYNRFFRDVVSDYLSKHYPIDSKEG</sequence>
<dbReference type="InterPro" id="IPR008334">
    <property type="entry name" value="5'-Nucleotdase_C"/>
</dbReference>
<dbReference type="Proteomes" id="UP000051820">
    <property type="component" value="Unassembled WGS sequence"/>
</dbReference>
<dbReference type="SUPFAM" id="SSF55816">
    <property type="entry name" value="5'-nucleotidase (syn. UDP-sugar hydrolase), C-terminal domain"/>
    <property type="match status" value="1"/>
</dbReference>
<evidence type="ECO:0000259" key="3">
    <source>
        <dbReference type="Pfam" id="PF00149"/>
    </source>
</evidence>
<dbReference type="Gene3D" id="3.60.21.10">
    <property type="match status" value="1"/>
</dbReference>
<dbReference type="GO" id="GO:0030288">
    <property type="term" value="C:outer membrane-bounded periplasmic space"/>
    <property type="evidence" value="ECO:0007669"/>
    <property type="project" value="TreeGrafter"/>
</dbReference>
<name>A0A0R1W1L8_9LACO</name>
<accession>A0A0R1W1L8</accession>
<keyword evidence="2" id="KW-0547">Nucleotide-binding</keyword>
<dbReference type="PANTHER" id="PTHR11575:SF23">
    <property type="entry name" value="5-NUCLEOTIDASE FAMILY PROTEIN"/>
    <property type="match status" value="1"/>
</dbReference>
<dbReference type="Pfam" id="PF02872">
    <property type="entry name" value="5_nucleotid_C"/>
    <property type="match status" value="1"/>
</dbReference>
<protein>
    <submittedName>
        <fullName evidence="5">Metallophosphoesterase</fullName>
    </submittedName>
</protein>
<dbReference type="GO" id="GO:0008768">
    <property type="term" value="F:UDP-sugar diphosphatase activity"/>
    <property type="evidence" value="ECO:0007669"/>
    <property type="project" value="TreeGrafter"/>
</dbReference>
<evidence type="ECO:0000313" key="6">
    <source>
        <dbReference type="Proteomes" id="UP000051820"/>
    </source>
</evidence>
<dbReference type="Gene3D" id="3.90.780.10">
    <property type="entry name" value="5'-Nucleotidase, C-terminal domain"/>
    <property type="match status" value="1"/>
</dbReference>
<dbReference type="GO" id="GO:0008253">
    <property type="term" value="F:5'-nucleotidase activity"/>
    <property type="evidence" value="ECO:0007669"/>
    <property type="project" value="TreeGrafter"/>
</dbReference>
<dbReference type="InterPro" id="IPR029052">
    <property type="entry name" value="Metallo-depent_PP-like"/>
</dbReference>
<keyword evidence="1" id="KW-0732">Signal</keyword>
<keyword evidence="2" id="KW-0378">Hydrolase</keyword>
<comment type="similarity">
    <text evidence="2">Belongs to the 5'-nucleotidase family.</text>
</comment>
<feature type="domain" description="Calcineurin-like phosphoesterase" evidence="3">
    <location>
        <begin position="6"/>
        <end position="206"/>
    </location>
</feature>
<dbReference type="RefSeq" id="WP_010623315.1">
    <property type="nucleotide sequence ID" value="NZ_AZGF01000048.1"/>
</dbReference>
<dbReference type="AlphaFoldDB" id="A0A0R1W1L8"/>
<organism evidence="5 6">
    <name type="scientific">Paucilactobacillus suebicus DSM 5007 = KCTC 3549</name>
    <dbReference type="NCBI Taxonomy" id="1423807"/>
    <lineage>
        <taxon>Bacteria</taxon>
        <taxon>Bacillati</taxon>
        <taxon>Bacillota</taxon>
        <taxon>Bacilli</taxon>
        <taxon>Lactobacillales</taxon>
        <taxon>Lactobacillaceae</taxon>
        <taxon>Paucilactobacillus</taxon>
    </lineage>
</organism>
<dbReference type="PANTHER" id="PTHR11575">
    <property type="entry name" value="5'-NUCLEOTIDASE-RELATED"/>
    <property type="match status" value="1"/>
</dbReference>
<dbReference type="InterPro" id="IPR036907">
    <property type="entry name" value="5'-Nucleotdase_C_sf"/>
</dbReference>
<evidence type="ECO:0000256" key="2">
    <source>
        <dbReference type="RuleBase" id="RU362119"/>
    </source>
</evidence>
<proteinExistence type="inferred from homology"/>
<evidence type="ECO:0000256" key="1">
    <source>
        <dbReference type="ARBA" id="ARBA00022729"/>
    </source>
</evidence>
<dbReference type="GO" id="GO:0046872">
    <property type="term" value="F:metal ion binding"/>
    <property type="evidence" value="ECO:0007669"/>
    <property type="project" value="InterPro"/>
</dbReference>
<dbReference type="PROSITE" id="PS00785">
    <property type="entry name" value="5_NUCLEOTIDASE_1"/>
    <property type="match status" value="1"/>
</dbReference>
<evidence type="ECO:0000313" key="5">
    <source>
        <dbReference type="EMBL" id="KRM09267.1"/>
    </source>
</evidence>
<dbReference type="InterPro" id="IPR006179">
    <property type="entry name" value="5_nucleotidase/apyrase"/>
</dbReference>
<feature type="domain" description="5'-Nucleotidase C-terminal" evidence="4">
    <location>
        <begin position="292"/>
        <end position="421"/>
    </location>
</feature>
<keyword evidence="6" id="KW-1185">Reference proteome</keyword>
<dbReference type="CDD" id="cd00845">
    <property type="entry name" value="MPP_UshA_N_like"/>
    <property type="match status" value="1"/>
</dbReference>
<dbReference type="PRINTS" id="PR01607">
    <property type="entry name" value="APYRASEFAMLY"/>
</dbReference>
<dbReference type="InterPro" id="IPR004843">
    <property type="entry name" value="Calcineurin-like_PHP"/>
</dbReference>
<dbReference type="STRING" id="1423807.FD16_GL001891"/>
<dbReference type="InterPro" id="IPR006146">
    <property type="entry name" value="5'-Nucleotdase_CS"/>
</dbReference>
<comment type="caution">
    <text evidence="5">The sequence shown here is derived from an EMBL/GenBank/DDBJ whole genome shotgun (WGS) entry which is preliminary data.</text>
</comment>
<dbReference type="GO" id="GO:0009166">
    <property type="term" value="P:nucleotide catabolic process"/>
    <property type="evidence" value="ECO:0007669"/>
    <property type="project" value="InterPro"/>
</dbReference>
<dbReference type="SUPFAM" id="SSF56300">
    <property type="entry name" value="Metallo-dependent phosphatases"/>
    <property type="match status" value="1"/>
</dbReference>
<dbReference type="PATRIC" id="fig|1423807.3.peg.1940"/>
<evidence type="ECO:0000259" key="4">
    <source>
        <dbReference type="Pfam" id="PF02872"/>
    </source>
</evidence>
<dbReference type="eggNOG" id="COG0737">
    <property type="taxonomic scope" value="Bacteria"/>
</dbReference>
<dbReference type="Pfam" id="PF00149">
    <property type="entry name" value="Metallophos"/>
    <property type="match status" value="1"/>
</dbReference>